<dbReference type="Pfam" id="PF13419">
    <property type="entry name" value="HAD_2"/>
    <property type="match status" value="1"/>
</dbReference>
<dbReference type="InterPro" id="IPR036412">
    <property type="entry name" value="HAD-like_sf"/>
</dbReference>
<organism evidence="4 5">
    <name type="scientific">Marisediminitalea aggregata</name>
    <dbReference type="NCBI Taxonomy" id="634436"/>
    <lineage>
        <taxon>Bacteria</taxon>
        <taxon>Pseudomonadati</taxon>
        <taxon>Pseudomonadota</taxon>
        <taxon>Gammaproteobacteria</taxon>
        <taxon>Alteromonadales</taxon>
        <taxon>Alteromonadaceae</taxon>
        <taxon>Marisediminitalea</taxon>
    </lineage>
</organism>
<keyword evidence="5" id="KW-1185">Reference proteome</keyword>
<dbReference type="Gene3D" id="1.10.150.240">
    <property type="entry name" value="Putative phosphatase, domain 2"/>
    <property type="match status" value="1"/>
</dbReference>
<comment type="similarity">
    <text evidence="1 3">Belongs to the HAD-like hydrolase superfamily. S-2-haloalkanoic acid dehalogenase family.</text>
</comment>
<evidence type="ECO:0000256" key="3">
    <source>
        <dbReference type="RuleBase" id="RU368077"/>
    </source>
</evidence>
<dbReference type="GO" id="GO:0018784">
    <property type="term" value="F:(S)-2-haloacid dehalogenase activity"/>
    <property type="evidence" value="ECO:0007669"/>
    <property type="project" value="UniProtKB-UniRule"/>
</dbReference>
<dbReference type="PANTHER" id="PTHR43316:SF3">
    <property type="entry name" value="HALOACID DEHALOGENASE, TYPE II (AFU_ORTHOLOGUE AFUA_2G07750)-RELATED"/>
    <property type="match status" value="1"/>
</dbReference>
<dbReference type="InterPro" id="IPR023198">
    <property type="entry name" value="PGP-like_dom2"/>
</dbReference>
<dbReference type="InterPro" id="IPR051540">
    <property type="entry name" value="S-2-haloacid_dehalogenase"/>
</dbReference>
<dbReference type="InterPro" id="IPR041492">
    <property type="entry name" value="HAD_2"/>
</dbReference>
<dbReference type="OrthoDB" id="5865007at2"/>
<dbReference type="NCBIfam" id="TIGR01493">
    <property type="entry name" value="HAD-SF-IA-v2"/>
    <property type="match status" value="1"/>
</dbReference>
<evidence type="ECO:0000313" key="4">
    <source>
        <dbReference type="EMBL" id="SHG13603.1"/>
    </source>
</evidence>
<keyword evidence="2 3" id="KW-0378">Hydrolase</keyword>
<dbReference type="NCBIfam" id="TIGR01428">
    <property type="entry name" value="HAD_type_II"/>
    <property type="match status" value="1"/>
</dbReference>
<dbReference type="RefSeq" id="WP_073319934.1">
    <property type="nucleotide sequence ID" value="NZ_FQWD01000002.1"/>
</dbReference>
<dbReference type="AlphaFoldDB" id="A0A1M5HCD1"/>
<comment type="catalytic activity">
    <reaction evidence="3">
        <text>an (S)-2-haloacid + H2O = a (2R)-2-hydroxycarboxylate + a halide anion + H(+)</text>
        <dbReference type="Rhea" id="RHEA:11192"/>
        <dbReference type="ChEBI" id="CHEBI:15377"/>
        <dbReference type="ChEBI" id="CHEBI:15378"/>
        <dbReference type="ChEBI" id="CHEBI:16042"/>
        <dbReference type="ChEBI" id="CHEBI:58314"/>
        <dbReference type="ChEBI" id="CHEBI:137405"/>
        <dbReference type="EC" id="3.8.1.2"/>
    </reaction>
</comment>
<accession>A0A1M5HCD1</accession>
<reference evidence="5" key="1">
    <citation type="submission" date="2016-11" db="EMBL/GenBank/DDBJ databases">
        <authorList>
            <person name="Varghese N."/>
            <person name="Submissions S."/>
        </authorList>
    </citation>
    <scope>NUCLEOTIDE SEQUENCE [LARGE SCALE GENOMIC DNA]</scope>
    <source>
        <strain evidence="5">CGMCC 1.8995</strain>
    </source>
</reference>
<name>A0A1M5HCD1_9ALTE</name>
<dbReference type="STRING" id="634436.SAMN05216361_1411"/>
<dbReference type="SFLD" id="SFLDG01129">
    <property type="entry name" value="C1.5:_HAD__Beta-PGM__Phosphata"/>
    <property type="match status" value="1"/>
</dbReference>
<dbReference type="Proteomes" id="UP000184520">
    <property type="component" value="Unassembled WGS sequence"/>
</dbReference>
<comment type="function">
    <text evidence="3">Catalyzes the hydrolytic dehalogenation of small (S)-2-haloalkanoic acids to yield the corresponding (R)-2-hydroxyalkanoic acids.</text>
</comment>
<dbReference type="EMBL" id="FQWD01000002">
    <property type="protein sequence ID" value="SHG13603.1"/>
    <property type="molecule type" value="Genomic_DNA"/>
</dbReference>
<dbReference type="SUPFAM" id="SSF56784">
    <property type="entry name" value="HAD-like"/>
    <property type="match status" value="1"/>
</dbReference>
<evidence type="ECO:0000256" key="1">
    <source>
        <dbReference type="ARBA" id="ARBA00008106"/>
    </source>
</evidence>
<gene>
    <name evidence="4" type="ORF">SAMN05216361_1411</name>
</gene>
<dbReference type="SFLD" id="SFLDS00003">
    <property type="entry name" value="Haloacid_Dehalogenase"/>
    <property type="match status" value="1"/>
</dbReference>
<sequence>MKTVLAFDVYGTLIDTHGLLNELSEMVGDRAEVFSHTWRNKQLEYSFRRGLMRRYQHFSVCTAQALDFTCQHLAVALHDDQRQLLLDKYLRLPAFSDVQSALPELAQNATLVAFSNGEQQAVNSLLSHAEIAGYFEYVVTADAIETFKPDPAIYRHLLDTVKCDANQTWLVSSNPFDVIGASECGWRTAWVKRSPQSVFDPWGITPTAEISELGQLAPLLKNTV</sequence>
<dbReference type="PRINTS" id="PR00413">
    <property type="entry name" value="HADHALOGNASE"/>
</dbReference>
<dbReference type="CDD" id="cd02588">
    <property type="entry name" value="HAD_L2-DEX"/>
    <property type="match status" value="1"/>
</dbReference>
<evidence type="ECO:0000256" key="2">
    <source>
        <dbReference type="ARBA" id="ARBA00022801"/>
    </source>
</evidence>
<dbReference type="InterPro" id="IPR006328">
    <property type="entry name" value="2-HAD"/>
</dbReference>
<dbReference type="EC" id="3.8.1.2" evidence="3"/>
<protein>
    <recommendedName>
        <fullName evidence="3">(S)-2-haloacid dehalogenase</fullName>
        <ecNumber evidence="3">3.8.1.2</ecNumber>
    </recommendedName>
    <alternativeName>
        <fullName evidence="3">2-haloalkanoic acid dehalogenase</fullName>
    </alternativeName>
    <alternativeName>
        <fullName evidence="3">Halocarboxylic acid halidohydrolase</fullName>
    </alternativeName>
    <alternativeName>
        <fullName evidence="3">L-2-haloacid dehalogenase</fullName>
    </alternativeName>
</protein>
<dbReference type="PANTHER" id="PTHR43316">
    <property type="entry name" value="HYDROLASE, HALOACID DELAHOGENASE-RELATED"/>
    <property type="match status" value="1"/>
</dbReference>
<dbReference type="Gene3D" id="3.40.50.1000">
    <property type="entry name" value="HAD superfamily/HAD-like"/>
    <property type="match status" value="1"/>
</dbReference>
<evidence type="ECO:0000313" key="5">
    <source>
        <dbReference type="Proteomes" id="UP000184520"/>
    </source>
</evidence>
<dbReference type="InterPro" id="IPR023214">
    <property type="entry name" value="HAD_sf"/>
</dbReference>
<proteinExistence type="inferred from homology"/>
<dbReference type="InterPro" id="IPR006439">
    <property type="entry name" value="HAD-SF_hydro_IA"/>
</dbReference>